<name>A0A1I7XUN5_HETBA</name>
<dbReference type="WBParaSite" id="Hba_21231">
    <property type="protein sequence ID" value="Hba_21231"/>
    <property type="gene ID" value="Hba_21231"/>
</dbReference>
<evidence type="ECO:0000313" key="3">
    <source>
        <dbReference type="WBParaSite" id="Hba_21231"/>
    </source>
</evidence>
<evidence type="ECO:0000256" key="1">
    <source>
        <dbReference type="SAM" id="MobiDB-lite"/>
    </source>
</evidence>
<organism evidence="2 3">
    <name type="scientific">Heterorhabditis bacteriophora</name>
    <name type="common">Entomopathogenic nematode worm</name>
    <dbReference type="NCBI Taxonomy" id="37862"/>
    <lineage>
        <taxon>Eukaryota</taxon>
        <taxon>Metazoa</taxon>
        <taxon>Ecdysozoa</taxon>
        <taxon>Nematoda</taxon>
        <taxon>Chromadorea</taxon>
        <taxon>Rhabditida</taxon>
        <taxon>Rhabditina</taxon>
        <taxon>Rhabditomorpha</taxon>
        <taxon>Strongyloidea</taxon>
        <taxon>Heterorhabditidae</taxon>
        <taxon>Heterorhabditis</taxon>
    </lineage>
</organism>
<feature type="region of interest" description="Disordered" evidence="1">
    <location>
        <begin position="1358"/>
        <end position="1377"/>
    </location>
</feature>
<feature type="compositionally biased region" description="Low complexity" evidence="1">
    <location>
        <begin position="1208"/>
        <end position="1217"/>
    </location>
</feature>
<proteinExistence type="predicted"/>
<evidence type="ECO:0000313" key="2">
    <source>
        <dbReference type="Proteomes" id="UP000095283"/>
    </source>
</evidence>
<accession>A0A1I7XUN5</accession>
<keyword evidence="2" id="KW-1185">Reference proteome</keyword>
<feature type="region of interest" description="Disordered" evidence="1">
    <location>
        <begin position="1205"/>
        <end position="1227"/>
    </location>
</feature>
<protein>
    <submittedName>
        <fullName evidence="3">PEHE domain-containing protein</fullName>
    </submittedName>
</protein>
<sequence>MIVAKKSLSRESSFYLNDYRVLADDKYNTYFVPAPLADWLKGGTPDGINPDVLLASYPPLPKDQLPPIPDDVKKNFHADKVVRQRSVPDLMQDSQLSRNLDYNATGTNRFGIGERDKIMVKNGQVAKNFNTDYGKQQKPNHKFVKNSGEQTQLSHQHHPQLNTLRANLHRLNDFWDQSSRTLQKESKSFVLREDLEARKRRLEAERKYHRRKQQFLTQEDINDEIPTEYSQFDNLTHIVKDEQTEITSPSWENEPTYSYKNNEEVNFGGQTYGNNKVSRSAPFVEDAVQQTFVEASRPLQLKLRRSSLPIRSDVGSNIQLQKLLRKLQERQDSYWKSRSHQPSILSNPATSIKGISRRISDHFFTQAIPSDTQIYSNDLKRPTVDHNSTSSLRESSSEWIEGLKAQSPSIVESISTLTPVEATTMDSSSTTSLDAQTTMKNGETLTPTTDSAIIEAATITATDSTPTTSSEKTFLIKRTIKEKIPIRPDTDLSQFGIKSDIGAEHQTVAQLPHHEAVDALGSNTDNVLGSAFLIHTARGVVPIQLTPLTNGIPHTPRNDADDIHVVSDEQPRHVQYDASGLTNFNRLINKNAIDFTGIKKLPFTVHLLPKSVFLPGNVQVLQSELKQTDTNNAQAVPFYLISLPRTQTVKTPSPFVQFQSPANVGAFSVIPEKVNELEKNQQWKRSLQQPLSIHLDSTTSKSASPTPPVSQPFSLPTYSLPFTLNTVSIPFYRPIQNSIFPIPYGLQNSVNSPAVFIPQHSRTSEEKSFLIPQFNDQNKQFIVGLQPSPKNSQFQNYATKSLEAPFLSQIQQPVTTIAPQTTTVSQPEEPSTLTIQKVENNGLLESTLEVSETILNQTSSRIFNNAGDHLKSAASPKRMRNYRRKNLKRRKRLPLHSVRPANKAKVNVVREEANAHFDSNNLAGPFLVSNRETIPVEIVNNEASVIPKIIDFNMIRGYGKIKKPEEFHQFHQINLRQEIPRDTFRGIEDLNERRQRMSDNDISLYKTLNIEPSQAKQNDISKQQASLLNYLGMIHDSTTTVKDNIKKQEDITPQPRFLLPDDVISLPPPDVIQQNAILHPYFRASSFANQQQGLTSTPQRYLLVEQPVTSETAQSVSRVFLGSDGRLFAFPKQENINKIDISQSGTNSTETAKSANNTNVDINEQESPKKIFGPGRTVSETFTKEGEYLIRTRVEEYVAKDLPEEFRNNTNSNNESGNLKEDGLTNKDITSTNDLAEETSTKNVTLATVSPTTTENFATETVAAEKEESSTSPLTTILTPSEAPQVSSLPLINVSPPQLTTTELPVNLKISASYGSHSLADRFQAPSFLEGSFVPNHIVVKPVLLPNGQIQFVIPHSSTETSSQPHRSFPEFAHSIK</sequence>
<reference evidence="3" key="1">
    <citation type="submission" date="2016-11" db="UniProtKB">
        <authorList>
            <consortium name="WormBaseParasite"/>
        </authorList>
    </citation>
    <scope>IDENTIFICATION</scope>
</reference>
<dbReference type="Proteomes" id="UP000095283">
    <property type="component" value="Unplaced"/>
</dbReference>